<dbReference type="Proteomes" id="UP000838324">
    <property type="component" value="Unassembled WGS sequence"/>
</dbReference>
<evidence type="ECO:0000259" key="1">
    <source>
        <dbReference type="PROSITE" id="PS51186"/>
    </source>
</evidence>
<comment type="caution">
    <text evidence="2">The sequence shown here is derived from an EMBL/GenBank/DDBJ whole genome shotgun (WGS) entry which is preliminary data.</text>
</comment>
<feature type="domain" description="N-acetyltransferase" evidence="1">
    <location>
        <begin position="2"/>
        <end position="159"/>
    </location>
</feature>
<protein>
    <submittedName>
        <fullName evidence="2">IS4 family transposase ISBce8</fullName>
    </submittedName>
</protein>
<name>A0ABN8G315_9BACL</name>
<dbReference type="SUPFAM" id="SSF55729">
    <property type="entry name" value="Acyl-CoA N-acyltransferases (Nat)"/>
    <property type="match status" value="1"/>
</dbReference>
<keyword evidence="3" id="KW-1185">Reference proteome</keyword>
<evidence type="ECO:0000313" key="3">
    <source>
        <dbReference type="Proteomes" id="UP000838324"/>
    </source>
</evidence>
<dbReference type="EMBL" id="CAKMMG010000001">
    <property type="protein sequence ID" value="CAH1195064.1"/>
    <property type="molecule type" value="Genomic_DNA"/>
</dbReference>
<dbReference type="Pfam" id="PF00583">
    <property type="entry name" value="Acetyltransf_1"/>
    <property type="match status" value="1"/>
</dbReference>
<gene>
    <name evidence="2" type="ORF">PAECIP111892_01951</name>
</gene>
<reference evidence="2" key="1">
    <citation type="submission" date="2022-01" db="EMBL/GenBank/DDBJ databases">
        <authorList>
            <person name="Criscuolo A."/>
        </authorList>
    </citation>
    <scope>NUCLEOTIDE SEQUENCE</scope>
    <source>
        <strain evidence="2">CIP111892</strain>
    </source>
</reference>
<dbReference type="InterPro" id="IPR016181">
    <property type="entry name" value="Acyl_CoA_acyltransferase"/>
</dbReference>
<organism evidence="2 3">
    <name type="scientific">Paenibacillus auburnensis</name>
    <dbReference type="NCBI Taxonomy" id="2905649"/>
    <lineage>
        <taxon>Bacteria</taxon>
        <taxon>Bacillati</taxon>
        <taxon>Bacillota</taxon>
        <taxon>Bacilli</taxon>
        <taxon>Bacillales</taxon>
        <taxon>Paenibacillaceae</taxon>
        <taxon>Paenibacillus</taxon>
    </lineage>
</organism>
<sequence>MIRLEPFERSDFKQLMAWIDSPEFMVVWGGKTFSYPLTEQQLETYICSNALIYRVVYEDNNEVIGHINLTMDPSNHSGRIGKVIVGNRNLQGLGIGQLMVQKVLDIAFGQMKLHRVSLGVFDFNHAAIACYEKAGFVKEGLLREARKVDNEFWNLWEMSMLQKEWLNSQT</sequence>
<dbReference type="PANTHER" id="PTHR43415:SF5">
    <property type="entry name" value="ACETYLTRANSFERASE"/>
    <property type="match status" value="1"/>
</dbReference>
<dbReference type="PROSITE" id="PS51186">
    <property type="entry name" value="GNAT"/>
    <property type="match status" value="1"/>
</dbReference>
<accession>A0ABN8G315</accession>
<dbReference type="PANTHER" id="PTHR43415">
    <property type="entry name" value="SPERMIDINE N(1)-ACETYLTRANSFERASE"/>
    <property type="match status" value="1"/>
</dbReference>
<dbReference type="CDD" id="cd04301">
    <property type="entry name" value="NAT_SF"/>
    <property type="match status" value="1"/>
</dbReference>
<dbReference type="InterPro" id="IPR000182">
    <property type="entry name" value="GNAT_dom"/>
</dbReference>
<dbReference type="RefSeq" id="WP_236332263.1">
    <property type="nucleotide sequence ID" value="NZ_CAKMMG010000001.1"/>
</dbReference>
<evidence type="ECO:0000313" key="2">
    <source>
        <dbReference type="EMBL" id="CAH1195064.1"/>
    </source>
</evidence>
<dbReference type="Gene3D" id="3.40.630.30">
    <property type="match status" value="1"/>
</dbReference>
<proteinExistence type="predicted"/>